<feature type="chain" id="PRO_5042275545" description="Peptidase M12A domain-containing protein" evidence="1">
    <location>
        <begin position="18"/>
        <end position="291"/>
    </location>
</feature>
<dbReference type="Proteomes" id="UP001201812">
    <property type="component" value="Unassembled WGS sequence"/>
</dbReference>
<dbReference type="AlphaFoldDB" id="A0AAD4MJN0"/>
<sequence>MRFNLLLLFWLITIASAKPTSSKAKKPKRIGFLTALAIASKIGPELAQAYGPAAYKAMKKKYRRGKAVLKVKGEDGKMRDAKKGEAVQVDLSHPETYAIVDPKRKEATVAHPNLLSYTPPDERDIHITSNVIVEHAAYQYPKGYGYKGYAPAYGQQQYTANSQQVPRYRAIKEVTLWPGFMEQLSDGTWIEAYHIPYTFSQDYPFTPQEQKLIRKVMDKFEQMTCVRFTPTWYEGQHHVKIENKPGGGWVFCFTKSSTYMGLRRKIIEGKRPEKCCKDRKRSDSVGKILLY</sequence>
<evidence type="ECO:0000259" key="2">
    <source>
        <dbReference type="Pfam" id="PF01400"/>
    </source>
</evidence>
<dbReference type="Pfam" id="PF01400">
    <property type="entry name" value="Astacin"/>
    <property type="match status" value="1"/>
</dbReference>
<reference evidence="3" key="1">
    <citation type="submission" date="2022-01" db="EMBL/GenBank/DDBJ databases">
        <title>Genome Sequence Resource for Two Populations of Ditylenchus destructor, the Migratory Endoparasitic Phytonematode.</title>
        <authorList>
            <person name="Zhang H."/>
            <person name="Lin R."/>
            <person name="Xie B."/>
        </authorList>
    </citation>
    <scope>NUCLEOTIDE SEQUENCE</scope>
    <source>
        <strain evidence="3">BazhouSP</strain>
    </source>
</reference>
<protein>
    <recommendedName>
        <fullName evidence="2">Peptidase M12A domain-containing protein</fullName>
    </recommendedName>
</protein>
<keyword evidence="1" id="KW-0732">Signal</keyword>
<dbReference type="InterPro" id="IPR001506">
    <property type="entry name" value="Peptidase_M12A"/>
</dbReference>
<proteinExistence type="predicted"/>
<accession>A0AAD4MJN0</accession>
<feature type="signal peptide" evidence="1">
    <location>
        <begin position="1"/>
        <end position="17"/>
    </location>
</feature>
<dbReference type="Gene3D" id="3.40.390.10">
    <property type="entry name" value="Collagenase (Catalytic Domain)"/>
    <property type="match status" value="1"/>
</dbReference>
<evidence type="ECO:0000256" key="1">
    <source>
        <dbReference type="SAM" id="SignalP"/>
    </source>
</evidence>
<gene>
    <name evidence="3" type="ORF">DdX_19458</name>
</gene>
<dbReference type="GO" id="GO:0008237">
    <property type="term" value="F:metallopeptidase activity"/>
    <property type="evidence" value="ECO:0007669"/>
    <property type="project" value="InterPro"/>
</dbReference>
<name>A0AAD4MJN0_9BILA</name>
<comment type="caution">
    <text evidence="3">The sequence shown here is derived from an EMBL/GenBank/DDBJ whole genome shotgun (WGS) entry which is preliminary data.</text>
</comment>
<dbReference type="SUPFAM" id="SSF55486">
    <property type="entry name" value="Metalloproteases ('zincins'), catalytic domain"/>
    <property type="match status" value="1"/>
</dbReference>
<feature type="domain" description="Peptidase M12A" evidence="2">
    <location>
        <begin position="189"/>
        <end position="244"/>
    </location>
</feature>
<organism evidence="3 4">
    <name type="scientific">Ditylenchus destructor</name>
    <dbReference type="NCBI Taxonomy" id="166010"/>
    <lineage>
        <taxon>Eukaryota</taxon>
        <taxon>Metazoa</taxon>
        <taxon>Ecdysozoa</taxon>
        <taxon>Nematoda</taxon>
        <taxon>Chromadorea</taxon>
        <taxon>Rhabditida</taxon>
        <taxon>Tylenchina</taxon>
        <taxon>Tylenchomorpha</taxon>
        <taxon>Sphaerularioidea</taxon>
        <taxon>Anguinidae</taxon>
        <taxon>Anguininae</taxon>
        <taxon>Ditylenchus</taxon>
    </lineage>
</organism>
<dbReference type="EMBL" id="JAKKPZ010000382">
    <property type="protein sequence ID" value="KAI1695685.1"/>
    <property type="molecule type" value="Genomic_DNA"/>
</dbReference>
<dbReference type="InterPro" id="IPR024079">
    <property type="entry name" value="MetalloPept_cat_dom_sf"/>
</dbReference>
<evidence type="ECO:0000313" key="3">
    <source>
        <dbReference type="EMBL" id="KAI1695685.1"/>
    </source>
</evidence>
<evidence type="ECO:0000313" key="4">
    <source>
        <dbReference type="Proteomes" id="UP001201812"/>
    </source>
</evidence>
<keyword evidence="4" id="KW-1185">Reference proteome</keyword>